<evidence type="ECO:0000256" key="1">
    <source>
        <dbReference type="ARBA" id="ARBA00022574"/>
    </source>
</evidence>
<dbReference type="GeneID" id="37018453"/>
<dbReference type="SUPFAM" id="SSF50978">
    <property type="entry name" value="WD40 repeat-like"/>
    <property type="match status" value="1"/>
</dbReference>
<dbReference type="GO" id="GO:0051286">
    <property type="term" value="C:cell tip"/>
    <property type="evidence" value="ECO:0007669"/>
    <property type="project" value="TreeGrafter"/>
</dbReference>
<keyword evidence="2" id="KW-0677">Repeat</keyword>
<reference evidence="4 5" key="1">
    <citation type="journal article" date="2018" name="Mol. Biol. Evol.">
        <title>Broad Genomic Sampling Reveals a Smut Pathogenic Ancestry of the Fungal Clade Ustilaginomycotina.</title>
        <authorList>
            <person name="Kijpornyongpan T."/>
            <person name="Mondo S.J."/>
            <person name="Barry K."/>
            <person name="Sandor L."/>
            <person name="Lee J."/>
            <person name="Lipzen A."/>
            <person name="Pangilinan J."/>
            <person name="LaButti K."/>
            <person name="Hainaut M."/>
            <person name="Henrissat B."/>
            <person name="Grigoriev I.V."/>
            <person name="Spatafora J.W."/>
            <person name="Aime M.C."/>
        </authorList>
    </citation>
    <scope>NUCLEOTIDE SEQUENCE [LARGE SCALE GENOMIC DNA]</scope>
    <source>
        <strain evidence="4 5">MCA 3882</strain>
    </source>
</reference>
<evidence type="ECO:0000313" key="4">
    <source>
        <dbReference type="EMBL" id="PWN34066.1"/>
    </source>
</evidence>
<keyword evidence="1 3" id="KW-0853">WD repeat</keyword>
<dbReference type="InterPro" id="IPR036322">
    <property type="entry name" value="WD40_repeat_dom_sf"/>
</dbReference>
<dbReference type="FunCoup" id="A0A316V964">
    <property type="interactions" value="71"/>
</dbReference>
<dbReference type="OrthoDB" id="3367at2759"/>
<evidence type="ECO:0000313" key="5">
    <source>
        <dbReference type="Proteomes" id="UP000245771"/>
    </source>
</evidence>
<dbReference type="GO" id="GO:0032153">
    <property type="term" value="C:cell division site"/>
    <property type="evidence" value="ECO:0007669"/>
    <property type="project" value="TreeGrafter"/>
</dbReference>
<accession>A0A316V964</accession>
<organism evidence="4 5">
    <name type="scientific">Meira miltonrushii</name>
    <dbReference type="NCBI Taxonomy" id="1280837"/>
    <lineage>
        <taxon>Eukaryota</taxon>
        <taxon>Fungi</taxon>
        <taxon>Dikarya</taxon>
        <taxon>Basidiomycota</taxon>
        <taxon>Ustilaginomycotina</taxon>
        <taxon>Exobasidiomycetes</taxon>
        <taxon>Exobasidiales</taxon>
        <taxon>Brachybasidiaceae</taxon>
        <taxon>Meira</taxon>
    </lineage>
</organism>
<feature type="non-terminal residue" evidence="4">
    <location>
        <position position="285"/>
    </location>
</feature>
<dbReference type="PANTHER" id="PTHR14107">
    <property type="entry name" value="WD REPEAT PROTEIN"/>
    <property type="match status" value="1"/>
</dbReference>
<keyword evidence="5" id="KW-1185">Reference proteome</keyword>
<evidence type="ECO:0000256" key="3">
    <source>
        <dbReference type="PROSITE-ProRule" id="PRU00221"/>
    </source>
</evidence>
<evidence type="ECO:0000256" key="2">
    <source>
        <dbReference type="ARBA" id="ARBA00022737"/>
    </source>
</evidence>
<dbReference type="PROSITE" id="PS50082">
    <property type="entry name" value="WD_REPEATS_2"/>
    <property type="match status" value="1"/>
</dbReference>
<dbReference type="InParanoid" id="A0A316V964"/>
<dbReference type="SMART" id="SM00320">
    <property type="entry name" value="WD40"/>
    <property type="match status" value="4"/>
</dbReference>
<gene>
    <name evidence="4" type="ORF">FA14DRAFT_124925</name>
</gene>
<dbReference type="RefSeq" id="XP_025354368.1">
    <property type="nucleotide sequence ID" value="XM_025496672.1"/>
</dbReference>
<dbReference type="InterPro" id="IPR015943">
    <property type="entry name" value="WD40/YVTN_repeat-like_dom_sf"/>
</dbReference>
<dbReference type="PANTHER" id="PTHR14107:SF16">
    <property type="entry name" value="AT02583P"/>
    <property type="match status" value="1"/>
</dbReference>
<dbReference type="Pfam" id="PF00400">
    <property type="entry name" value="WD40"/>
    <property type="match status" value="3"/>
</dbReference>
<dbReference type="STRING" id="1280837.A0A316V964"/>
<dbReference type="InterPro" id="IPR051362">
    <property type="entry name" value="WD_repeat_creC_regulators"/>
</dbReference>
<protein>
    <submittedName>
        <fullName evidence="4">WD40 repeat-like protein</fullName>
    </submittedName>
</protein>
<proteinExistence type="predicted"/>
<name>A0A316V964_9BASI</name>
<dbReference type="GO" id="GO:0045013">
    <property type="term" value="P:carbon catabolite repression of transcription"/>
    <property type="evidence" value="ECO:0007669"/>
    <property type="project" value="TreeGrafter"/>
</dbReference>
<dbReference type="Proteomes" id="UP000245771">
    <property type="component" value="Unassembled WGS sequence"/>
</dbReference>
<dbReference type="EMBL" id="KZ819604">
    <property type="protein sequence ID" value="PWN34066.1"/>
    <property type="molecule type" value="Genomic_DNA"/>
</dbReference>
<dbReference type="GO" id="GO:0005634">
    <property type="term" value="C:nucleus"/>
    <property type="evidence" value="ECO:0007669"/>
    <property type="project" value="TreeGrafter"/>
</dbReference>
<dbReference type="AlphaFoldDB" id="A0A316V964"/>
<sequence>MLFWLGESSTGWIKDPLARLTFASPITSHDINQQTRSPNRLDVIIAFKTSDLVWLEAISMRYSRINKAGCINDAPITSVRWLPGSETLFLTTHNDGTCTLFDITRDDSTTGSWAPAIHAWEPSSGILVTRPAATENETQRKAWMKLNPVAHWRIARNKSITDMAFSPDHTKLALVSTDGSLRLVNLLTESLEGTFQSYYGAMNRVIWSPDAKFLLTAGCDDLISIWTSDGRLLSRCPGHSSFVTGIAFDPWKWKVEDRTYRFVSVGEDGRVFLWDFSSAALHRPR</sequence>
<dbReference type="Gene3D" id="2.130.10.10">
    <property type="entry name" value="YVTN repeat-like/Quinoprotein amine dehydrogenase"/>
    <property type="match status" value="1"/>
</dbReference>
<feature type="repeat" description="WD" evidence="3">
    <location>
        <begin position="195"/>
        <end position="226"/>
    </location>
</feature>
<dbReference type="InterPro" id="IPR001680">
    <property type="entry name" value="WD40_rpt"/>
</dbReference>